<dbReference type="FunFam" id="2.40.50.140:FF:000012">
    <property type="entry name" value="DNA ligase"/>
    <property type="match status" value="1"/>
</dbReference>
<dbReference type="Pfam" id="PF01653">
    <property type="entry name" value="DNA_ligase_aden"/>
    <property type="match status" value="1"/>
</dbReference>
<dbReference type="EC" id="6.5.1.2" evidence="2 14"/>
<dbReference type="RefSeq" id="WP_113852624.1">
    <property type="nucleotide sequence ID" value="NZ_PDCH01000001.1"/>
</dbReference>
<keyword evidence="6 14" id="KW-0479">Metal-binding</keyword>
<dbReference type="Gene3D" id="1.10.150.20">
    <property type="entry name" value="5' to 3' exonuclease, C-terminal subdomain"/>
    <property type="match status" value="2"/>
</dbReference>
<feature type="compositionally biased region" description="Polar residues" evidence="16">
    <location>
        <begin position="622"/>
        <end position="631"/>
    </location>
</feature>
<dbReference type="GO" id="GO:0006260">
    <property type="term" value="P:DNA replication"/>
    <property type="evidence" value="ECO:0007669"/>
    <property type="project" value="UniProtKB-KW"/>
</dbReference>
<name>A0A366KFC8_9BIFI</name>
<dbReference type="InterPro" id="IPR010994">
    <property type="entry name" value="RuvA_2-like"/>
</dbReference>
<dbReference type="Pfam" id="PF03119">
    <property type="entry name" value="DNA_ligase_ZBD"/>
    <property type="match status" value="1"/>
</dbReference>
<comment type="function">
    <text evidence="1 14">DNA ligase that catalyzes the formation of phosphodiester linkages between 5'-phosphoryl and 3'-hydroxyl groups in double-stranded DNA using NAD as a coenzyme and as the energy source for the reaction. It is essential for DNA replication and repair of damaged DNA.</text>
</comment>
<dbReference type="InterPro" id="IPR041663">
    <property type="entry name" value="DisA/LigA_HHH"/>
</dbReference>
<keyword evidence="7 14" id="KW-0227">DNA damage</keyword>
<dbReference type="SMART" id="SM00278">
    <property type="entry name" value="HhH1"/>
    <property type="match status" value="2"/>
</dbReference>
<feature type="binding site" evidence="14">
    <location>
        <position position="152"/>
    </location>
    <ligand>
        <name>NAD(+)</name>
        <dbReference type="ChEBI" id="CHEBI:57540"/>
    </ligand>
</feature>
<keyword evidence="11 14" id="KW-0234">DNA repair</keyword>
<protein>
    <recommendedName>
        <fullName evidence="3 14">DNA ligase</fullName>
        <ecNumber evidence="2 14">6.5.1.2</ecNumber>
    </recommendedName>
    <alternativeName>
        <fullName evidence="14">Polydeoxyribonucleotide synthase [NAD(+)]</fullName>
    </alternativeName>
</protein>
<feature type="binding site" evidence="14">
    <location>
        <position position="479"/>
    </location>
    <ligand>
        <name>Zn(2+)</name>
        <dbReference type="ChEBI" id="CHEBI:29105"/>
    </ligand>
</feature>
<comment type="cofactor">
    <cofactor evidence="14">
        <name>Mg(2+)</name>
        <dbReference type="ChEBI" id="CHEBI:18420"/>
    </cofactor>
    <cofactor evidence="14">
        <name>Mn(2+)</name>
        <dbReference type="ChEBI" id="CHEBI:29035"/>
    </cofactor>
</comment>
<feature type="domain" description="BRCT" evidence="17">
    <location>
        <begin position="764"/>
        <end position="844"/>
    </location>
</feature>
<organism evidence="18 19">
    <name type="scientific">Bifidobacterium xylocopae</name>
    <dbReference type="NCBI Taxonomy" id="2493119"/>
    <lineage>
        <taxon>Bacteria</taxon>
        <taxon>Bacillati</taxon>
        <taxon>Actinomycetota</taxon>
        <taxon>Actinomycetes</taxon>
        <taxon>Bifidobacteriales</taxon>
        <taxon>Bifidobacteriaceae</taxon>
        <taxon>Bifidobacterium</taxon>
    </lineage>
</organism>
<dbReference type="SUPFAM" id="SSF52113">
    <property type="entry name" value="BRCT domain"/>
    <property type="match status" value="1"/>
</dbReference>
<feature type="binding site" evidence="14">
    <location>
        <position position="175"/>
    </location>
    <ligand>
        <name>NAD(+)</name>
        <dbReference type="ChEBI" id="CHEBI:57540"/>
    </ligand>
</feature>
<dbReference type="FunFam" id="3.40.50.10190:FF:000054">
    <property type="entry name" value="DNA ligase"/>
    <property type="match status" value="1"/>
</dbReference>
<dbReference type="InterPro" id="IPR004149">
    <property type="entry name" value="Znf_DNAligase_C4"/>
</dbReference>
<feature type="binding site" evidence="14">
    <location>
        <begin position="118"/>
        <end position="119"/>
    </location>
    <ligand>
        <name>NAD(+)</name>
        <dbReference type="ChEBI" id="CHEBI:57540"/>
    </ligand>
</feature>
<dbReference type="NCBIfam" id="TIGR00575">
    <property type="entry name" value="dnlj"/>
    <property type="match status" value="1"/>
</dbReference>
<feature type="binding site" evidence="14">
    <location>
        <begin position="69"/>
        <end position="73"/>
    </location>
    <ligand>
        <name>NAD(+)</name>
        <dbReference type="ChEBI" id="CHEBI:57540"/>
    </ligand>
</feature>
<keyword evidence="19" id="KW-1185">Reference proteome</keyword>
<dbReference type="EMBL" id="PDCH01000001">
    <property type="protein sequence ID" value="RBP99962.1"/>
    <property type="molecule type" value="Genomic_DNA"/>
</dbReference>
<dbReference type="NCBIfam" id="NF005932">
    <property type="entry name" value="PRK07956.1"/>
    <property type="match status" value="1"/>
</dbReference>
<keyword evidence="9 14" id="KW-0460">Magnesium</keyword>
<feature type="binding site" evidence="14">
    <location>
        <position position="485"/>
    </location>
    <ligand>
        <name>Zn(2+)</name>
        <dbReference type="ChEBI" id="CHEBI:29105"/>
    </ligand>
</feature>
<evidence type="ECO:0000313" key="18">
    <source>
        <dbReference type="EMBL" id="RBP99962.1"/>
    </source>
</evidence>
<keyword evidence="8 14" id="KW-0862">Zinc</keyword>
<evidence type="ECO:0000256" key="8">
    <source>
        <dbReference type="ARBA" id="ARBA00022833"/>
    </source>
</evidence>
<dbReference type="InterPro" id="IPR003583">
    <property type="entry name" value="Hlx-hairpin-Hlx_DNA-bd_motif"/>
</dbReference>
<evidence type="ECO:0000256" key="11">
    <source>
        <dbReference type="ARBA" id="ARBA00023204"/>
    </source>
</evidence>
<dbReference type="Gene3D" id="6.20.10.30">
    <property type="match status" value="1"/>
</dbReference>
<comment type="catalytic activity">
    <reaction evidence="12 14 15">
        <text>NAD(+) + (deoxyribonucleotide)n-3'-hydroxyl + 5'-phospho-(deoxyribonucleotide)m = (deoxyribonucleotide)n+m + AMP + beta-nicotinamide D-nucleotide.</text>
        <dbReference type="EC" id="6.5.1.2"/>
    </reaction>
</comment>
<keyword evidence="5 14" id="KW-0235">DNA replication</keyword>
<feature type="binding site" evidence="14">
    <location>
        <position position="214"/>
    </location>
    <ligand>
        <name>NAD(+)</name>
        <dbReference type="ChEBI" id="CHEBI:57540"/>
    </ligand>
</feature>
<dbReference type="Proteomes" id="UP000252345">
    <property type="component" value="Unassembled WGS sequence"/>
</dbReference>
<dbReference type="Pfam" id="PF12826">
    <property type="entry name" value="HHH_2"/>
    <property type="match status" value="1"/>
</dbReference>
<evidence type="ECO:0000313" key="19">
    <source>
        <dbReference type="Proteomes" id="UP000252345"/>
    </source>
</evidence>
<evidence type="ECO:0000256" key="6">
    <source>
        <dbReference type="ARBA" id="ARBA00022723"/>
    </source>
</evidence>
<dbReference type="CDD" id="cd17748">
    <property type="entry name" value="BRCT_DNA_ligase_like"/>
    <property type="match status" value="1"/>
</dbReference>
<dbReference type="FunFam" id="3.30.470.30:FF:000001">
    <property type="entry name" value="DNA ligase"/>
    <property type="match status" value="1"/>
</dbReference>
<evidence type="ECO:0000256" key="1">
    <source>
        <dbReference type="ARBA" id="ARBA00004067"/>
    </source>
</evidence>
<proteinExistence type="inferred from homology"/>
<feature type="binding site" evidence="14">
    <location>
        <position position="363"/>
    </location>
    <ligand>
        <name>NAD(+)</name>
        <dbReference type="ChEBI" id="CHEBI:57540"/>
    </ligand>
</feature>
<comment type="caution">
    <text evidence="18">The sequence shown here is derived from an EMBL/GenBank/DDBJ whole genome shotgun (WGS) entry which is preliminary data.</text>
</comment>
<dbReference type="AlphaFoldDB" id="A0A366KFC8"/>
<feature type="active site" description="N6-AMP-lysine intermediate" evidence="14">
    <location>
        <position position="154"/>
    </location>
</feature>
<evidence type="ECO:0000256" key="4">
    <source>
        <dbReference type="ARBA" id="ARBA00022598"/>
    </source>
</evidence>
<dbReference type="Gene3D" id="3.40.50.10190">
    <property type="entry name" value="BRCT domain"/>
    <property type="match status" value="1"/>
</dbReference>
<dbReference type="InterPro" id="IPR013839">
    <property type="entry name" value="DNAligase_adenylation"/>
</dbReference>
<feature type="region of interest" description="Disordered" evidence="16">
    <location>
        <begin position="622"/>
        <end position="659"/>
    </location>
</feature>
<feature type="binding site" evidence="14">
    <location>
        <position position="463"/>
    </location>
    <ligand>
        <name>Zn(2+)</name>
        <dbReference type="ChEBI" id="CHEBI:29105"/>
    </ligand>
</feature>
<dbReference type="Pfam" id="PF00533">
    <property type="entry name" value="BRCT"/>
    <property type="match status" value="1"/>
</dbReference>
<evidence type="ECO:0000256" key="7">
    <source>
        <dbReference type="ARBA" id="ARBA00022763"/>
    </source>
</evidence>
<dbReference type="Gene3D" id="1.10.287.610">
    <property type="entry name" value="Helix hairpin bin"/>
    <property type="match status" value="1"/>
</dbReference>
<evidence type="ECO:0000256" key="10">
    <source>
        <dbReference type="ARBA" id="ARBA00023027"/>
    </source>
</evidence>
<evidence type="ECO:0000256" key="14">
    <source>
        <dbReference type="HAMAP-Rule" id="MF_01588"/>
    </source>
</evidence>
<dbReference type="OrthoDB" id="9759736at2"/>
<dbReference type="InterPro" id="IPR004150">
    <property type="entry name" value="NAD_DNA_ligase_OB"/>
</dbReference>
<dbReference type="GO" id="GO:0003677">
    <property type="term" value="F:DNA binding"/>
    <property type="evidence" value="ECO:0007669"/>
    <property type="project" value="InterPro"/>
</dbReference>
<evidence type="ECO:0000259" key="17">
    <source>
        <dbReference type="PROSITE" id="PS50172"/>
    </source>
</evidence>
<dbReference type="GO" id="GO:0006281">
    <property type="term" value="P:DNA repair"/>
    <property type="evidence" value="ECO:0007669"/>
    <property type="project" value="UniProtKB-KW"/>
</dbReference>
<dbReference type="Gene3D" id="2.40.50.140">
    <property type="entry name" value="Nucleic acid-binding proteins"/>
    <property type="match status" value="1"/>
</dbReference>
<dbReference type="Gene3D" id="3.30.470.30">
    <property type="entry name" value="DNA ligase/mRNA capping enzyme"/>
    <property type="match status" value="1"/>
</dbReference>
<dbReference type="GO" id="GO:0003911">
    <property type="term" value="F:DNA ligase (NAD+) activity"/>
    <property type="evidence" value="ECO:0007669"/>
    <property type="project" value="UniProtKB-UniRule"/>
</dbReference>
<dbReference type="SUPFAM" id="SSF56091">
    <property type="entry name" value="DNA ligase/mRNA capping enzyme, catalytic domain"/>
    <property type="match status" value="1"/>
</dbReference>
<sequence length="854" mass="93795">MMQTDQARVGSDEWISALQPDDADAMKLGELDVASLSAGQAQRLWARLASWVESDQVAYYVNDAPVSSDAAYDARMRCLKALEDSFPALDTPQSPTHRVGGTFSNDFTSVRHPSRMLSLDDVFSVEELREWYQGLREDLDWPEGKPLPMTSEVKIDGLALNLIYRNGVLVQGLTRGDGVTGEDITLNVRTIGSIPLNLGGAASDIPEFVEIRGEVFMRLDDFASLNRTQESQGKPAFANPRNAAAGSLRQKDPHVTAQRPLSFYAHGIGRLTWGPKHPEGTHDKLVDQSQAYDLYAKWGIPVSPHNRKVDSFEQILDMIDYYGRHRGDIEHALDGIVVKLEDMALQRRLGATSRAPRWAIAYKYPPEEVNTELLDITVQVGRTGRITPVAILKPVYVAGSTVSRTTLHNPEEVKRKGVLIGDTVIVRKAGDVIPELVGPVLDRREGRENQLRPFVMPTVCPSCGAALAPAKENDVDVRCPNVESCPAQLTERIIHMASRKAFDIEHLGEQSAIALTNPEENRPSSADVYAPDIRSVVVHAGEEPKPYVPKPGRGLPEPQEPVLKSEAGLFSLKVEDLKDVMVWRQVPVIEERRVEGDNWRTVRRKTGDSGLWYQTPAFYNLPKSTPGQQASWGGERAMNEAPQAESDQAGPSEQEEAVPSKNAVLMLDEIDKARSVDLWRVLVALSIRHMGPTSARVIAQRFGSLSALEEASEEDLAELDGVGPEIARSIYSWFQGAHHEGDWRGRILEAWKAAGVGDHTEHIDQPQTLAGMTIVVTGSLEGFSRDSAKEAIIERGGKASGSVSKKTTYVVAGANPGSKATKAEELGVPILDEDQFKRLLETGRPADGDGRGRD</sequence>
<evidence type="ECO:0000256" key="12">
    <source>
        <dbReference type="ARBA" id="ARBA00034005"/>
    </source>
</evidence>
<evidence type="ECO:0000256" key="3">
    <source>
        <dbReference type="ARBA" id="ARBA00013308"/>
    </source>
</evidence>
<dbReference type="InterPro" id="IPR001679">
    <property type="entry name" value="DNA_ligase"/>
</dbReference>
<dbReference type="InterPro" id="IPR018239">
    <property type="entry name" value="DNA_ligase_AS"/>
</dbReference>
<feature type="binding site" evidence="14">
    <location>
        <position position="339"/>
    </location>
    <ligand>
        <name>NAD(+)</name>
        <dbReference type="ChEBI" id="CHEBI:57540"/>
    </ligand>
</feature>
<dbReference type="SUPFAM" id="SSF50249">
    <property type="entry name" value="Nucleic acid-binding proteins"/>
    <property type="match status" value="1"/>
</dbReference>
<comment type="similarity">
    <text evidence="13 14">Belongs to the NAD-dependent DNA ligase family. LigA subfamily.</text>
</comment>
<dbReference type="InterPro" id="IPR012340">
    <property type="entry name" value="NA-bd_OB-fold"/>
</dbReference>
<dbReference type="InterPro" id="IPR036420">
    <property type="entry name" value="BRCT_dom_sf"/>
</dbReference>
<dbReference type="InterPro" id="IPR001357">
    <property type="entry name" value="BRCT_dom"/>
</dbReference>
<dbReference type="GO" id="GO:0005829">
    <property type="term" value="C:cytosol"/>
    <property type="evidence" value="ECO:0007669"/>
    <property type="project" value="TreeGrafter"/>
</dbReference>
<evidence type="ECO:0000256" key="2">
    <source>
        <dbReference type="ARBA" id="ARBA00012722"/>
    </source>
</evidence>
<dbReference type="PANTHER" id="PTHR23389">
    <property type="entry name" value="CHROMOSOME TRANSMISSION FIDELITY FACTOR 18"/>
    <property type="match status" value="1"/>
</dbReference>
<dbReference type="Pfam" id="PF03120">
    <property type="entry name" value="OB_DNA_ligase"/>
    <property type="match status" value="1"/>
</dbReference>
<dbReference type="PANTHER" id="PTHR23389:SF9">
    <property type="entry name" value="DNA LIGASE"/>
    <property type="match status" value="1"/>
</dbReference>
<dbReference type="SUPFAM" id="SSF47781">
    <property type="entry name" value="RuvA domain 2-like"/>
    <property type="match status" value="2"/>
</dbReference>
<dbReference type="SMART" id="SM00532">
    <property type="entry name" value="LIGANc"/>
    <property type="match status" value="1"/>
</dbReference>
<keyword evidence="4 14" id="KW-0436">Ligase</keyword>
<dbReference type="GO" id="GO:0046872">
    <property type="term" value="F:metal ion binding"/>
    <property type="evidence" value="ECO:0007669"/>
    <property type="project" value="UniProtKB-KW"/>
</dbReference>
<evidence type="ECO:0000256" key="5">
    <source>
        <dbReference type="ARBA" id="ARBA00022705"/>
    </source>
</evidence>
<dbReference type="InterPro" id="IPR013840">
    <property type="entry name" value="DNAligase_N"/>
</dbReference>
<evidence type="ECO:0000256" key="9">
    <source>
        <dbReference type="ARBA" id="ARBA00022842"/>
    </source>
</evidence>
<dbReference type="SMART" id="SM00292">
    <property type="entry name" value="BRCT"/>
    <property type="match status" value="1"/>
</dbReference>
<evidence type="ECO:0000256" key="16">
    <source>
        <dbReference type="SAM" id="MobiDB-lite"/>
    </source>
</evidence>
<dbReference type="InterPro" id="IPR033136">
    <property type="entry name" value="DNA_ligase_CS"/>
</dbReference>
<dbReference type="PROSITE" id="PS50172">
    <property type="entry name" value="BRCT"/>
    <property type="match status" value="1"/>
</dbReference>
<gene>
    <name evidence="14" type="primary">ligA</name>
    <name evidence="18" type="ORF">CRD59_00380</name>
</gene>
<reference evidence="18 19" key="1">
    <citation type="submission" date="2017-10" db="EMBL/GenBank/DDBJ databases">
        <title>Bifidobacterium xylocopum sp. nov. and Bifidobacterium aemilianum sp. nov., from the carpenter bee (Xylocopa violacea) digestive tract.</title>
        <authorList>
            <person name="Alberoni D."/>
            <person name="Baffoni L."/>
            <person name="Di Gioia D."/>
            <person name="Gaggia F."/>
            <person name="Biavati B."/>
        </authorList>
    </citation>
    <scope>NUCLEOTIDE SEQUENCE [LARGE SCALE GENOMIC DNA]</scope>
    <source>
        <strain evidence="18 19">XV2</strain>
    </source>
</reference>
<dbReference type="PROSITE" id="PS01056">
    <property type="entry name" value="DNA_LIGASE_N2"/>
    <property type="match status" value="1"/>
</dbReference>
<dbReference type="PROSITE" id="PS01055">
    <property type="entry name" value="DNA_LIGASE_N1"/>
    <property type="match status" value="1"/>
</dbReference>
<evidence type="ECO:0000256" key="13">
    <source>
        <dbReference type="ARBA" id="ARBA00060881"/>
    </source>
</evidence>
<dbReference type="HAMAP" id="MF_01588">
    <property type="entry name" value="DNA_ligase_A"/>
    <property type="match status" value="1"/>
</dbReference>
<dbReference type="CDD" id="cd00114">
    <property type="entry name" value="LIGANc"/>
    <property type="match status" value="1"/>
</dbReference>
<accession>A0A366KFC8</accession>
<evidence type="ECO:0000256" key="15">
    <source>
        <dbReference type="RuleBase" id="RU000618"/>
    </source>
</evidence>
<feature type="binding site" evidence="14">
    <location>
        <position position="460"/>
    </location>
    <ligand>
        <name>Zn(2+)</name>
        <dbReference type="ChEBI" id="CHEBI:29105"/>
    </ligand>
</feature>
<keyword evidence="10 14" id="KW-0520">NAD</keyword>
<keyword evidence="14" id="KW-0464">Manganese</keyword>